<dbReference type="Pfam" id="PF02362">
    <property type="entry name" value="B3"/>
    <property type="match status" value="1"/>
</dbReference>
<dbReference type="Gene3D" id="2.40.330.10">
    <property type="entry name" value="DNA-binding pseudobarrel domain"/>
    <property type="match status" value="1"/>
</dbReference>
<evidence type="ECO:0000256" key="2">
    <source>
        <dbReference type="ARBA" id="ARBA00023015"/>
    </source>
</evidence>
<evidence type="ECO:0000313" key="8">
    <source>
        <dbReference type="Proteomes" id="UP001188597"/>
    </source>
</evidence>
<name>A0AA89AGH3_9ASTE</name>
<feature type="domain" description="TF-B3" evidence="6">
    <location>
        <begin position="30"/>
        <end position="108"/>
    </location>
</feature>
<organism evidence="7 8">
    <name type="scientific">Escallonia herrerae</name>
    <dbReference type="NCBI Taxonomy" id="1293975"/>
    <lineage>
        <taxon>Eukaryota</taxon>
        <taxon>Viridiplantae</taxon>
        <taxon>Streptophyta</taxon>
        <taxon>Embryophyta</taxon>
        <taxon>Tracheophyta</taxon>
        <taxon>Spermatophyta</taxon>
        <taxon>Magnoliopsida</taxon>
        <taxon>eudicotyledons</taxon>
        <taxon>Gunneridae</taxon>
        <taxon>Pentapetalae</taxon>
        <taxon>asterids</taxon>
        <taxon>campanulids</taxon>
        <taxon>Escalloniales</taxon>
        <taxon>Escalloniaceae</taxon>
        <taxon>Escallonia</taxon>
    </lineage>
</organism>
<keyword evidence="4" id="KW-0804">Transcription</keyword>
<dbReference type="InterPro" id="IPR003340">
    <property type="entry name" value="B3_DNA-bd"/>
</dbReference>
<dbReference type="SMART" id="SM01019">
    <property type="entry name" value="B3"/>
    <property type="match status" value="1"/>
</dbReference>
<keyword evidence="5" id="KW-0539">Nucleus</keyword>
<dbReference type="SUPFAM" id="SSF101936">
    <property type="entry name" value="DNA-binding pseudobarrel domain"/>
    <property type="match status" value="1"/>
</dbReference>
<proteinExistence type="predicted"/>
<evidence type="ECO:0000256" key="1">
    <source>
        <dbReference type="ARBA" id="ARBA00004123"/>
    </source>
</evidence>
<evidence type="ECO:0000313" key="7">
    <source>
        <dbReference type="EMBL" id="KAK3002804.1"/>
    </source>
</evidence>
<comment type="caution">
    <text evidence="7">The sequence shown here is derived from an EMBL/GenBank/DDBJ whole genome shotgun (WGS) entry which is preliminary data.</text>
</comment>
<dbReference type="Proteomes" id="UP001188597">
    <property type="component" value="Unassembled WGS sequence"/>
</dbReference>
<reference evidence="7" key="1">
    <citation type="submission" date="2022-12" db="EMBL/GenBank/DDBJ databases">
        <title>Draft genome assemblies for two species of Escallonia (Escalloniales).</title>
        <authorList>
            <person name="Chanderbali A."/>
            <person name="Dervinis C."/>
            <person name="Anghel I."/>
            <person name="Soltis D."/>
            <person name="Soltis P."/>
            <person name="Zapata F."/>
        </authorList>
    </citation>
    <scope>NUCLEOTIDE SEQUENCE</scope>
    <source>
        <strain evidence="7">UCBG64.0493</strain>
        <tissue evidence="7">Leaf</tissue>
    </source>
</reference>
<dbReference type="EMBL" id="JAVXUP010002530">
    <property type="protein sequence ID" value="KAK3002804.1"/>
    <property type="molecule type" value="Genomic_DNA"/>
</dbReference>
<evidence type="ECO:0000256" key="5">
    <source>
        <dbReference type="ARBA" id="ARBA00023242"/>
    </source>
</evidence>
<dbReference type="AlphaFoldDB" id="A0AA89AGH3"/>
<dbReference type="InterPro" id="IPR050655">
    <property type="entry name" value="Plant_B3_domain"/>
</dbReference>
<dbReference type="PANTHER" id="PTHR31920:SF145">
    <property type="entry name" value="B3 DOMAIN-CONTAINING PROTEIN REM20-LIKE ISOFORM X1"/>
    <property type="match status" value="1"/>
</dbReference>
<dbReference type="PROSITE" id="PS50863">
    <property type="entry name" value="B3"/>
    <property type="match status" value="1"/>
</dbReference>
<protein>
    <recommendedName>
        <fullName evidence="6">TF-B3 domain-containing protein</fullName>
    </recommendedName>
</protein>
<dbReference type="GO" id="GO:0005634">
    <property type="term" value="C:nucleus"/>
    <property type="evidence" value="ECO:0007669"/>
    <property type="project" value="UniProtKB-SubCell"/>
</dbReference>
<comment type="subcellular location">
    <subcellularLocation>
        <location evidence="1">Nucleus</location>
    </subcellularLocation>
</comment>
<keyword evidence="2" id="KW-0805">Transcription regulation</keyword>
<keyword evidence="8" id="KW-1185">Reference proteome</keyword>
<gene>
    <name evidence="7" type="ORF">RJ639_019370</name>
</gene>
<dbReference type="PANTHER" id="PTHR31920">
    <property type="entry name" value="B3 DOMAIN-CONTAINING"/>
    <property type="match status" value="1"/>
</dbReference>
<evidence type="ECO:0000259" key="6">
    <source>
        <dbReference type="PROSITE" id="PS50863"/>
    </source>
</evidence>
<keyword evidence="3" id="KW-0238">DNA-binding</keyword>
<dbReference type="GO" id="GO:0003677">
    <property type="term" value="F:DNA binding"/>
    <property type="evidence" value="ECO:0007669"/>
    <property type="project" value="UniProtKB-KW"/>
</dbReference>
<dbReference type="CDD" id="cd10017">
    <property type="entry name" value="B3_DNA"/>
    <property type="match status" value="1"/>
</dbReference>
<accession>A0AA89AGH3</accession>
<sequence>MVEPRRKISYSDKKPQFFKIFVPDQCSEQLRIPPAFVKHFKSGLPLMFKLTSPAKKSWAVDVNKIDDYLYFQKGWSKFVEDNSLEAGDFLIFCFDGNSSFYVSIFGKNNCQKEVATTSMESDQTLLRLQGNRQASEPSGKLDYRAIEWKGRDS</sequence>
<evidence type="ECO:0000256" key="4">
    <source>
        <dbReference type="ARBA" id="ARBA00023163"/>
    </source>
</evidence>
<evidence type="ECO:0000256" key="3">
    <source>
        <dbReference type="ARBA" id="ARBA00023125"/>
    </source>
</evidence>
<dbReference type="InterPro" id="IPR015300">
    <property type="entry name" value="DNA-bd_pseudobarrel_sf"/>
</dbReference>